<dbReference type="GO" id="GO:0020037">
    <property type="term" value="F:heme binding"/>
    <property type="evidence" value="ECO:0007669"/>
    <property type="project" value="InterPro"/>
</dbReference>
<evidence type="ECO:0000313" key="7">
    <source>
        <dbReference type="EMBL" id="TDH60558.1"/>
    </source>
</evidence>
<dbReference type="AlphaFoldDB" id="A0A4R5QD64"/>
<gene>
    <name evidence="7" type="ORF">E2C06_21165</name>
</gene>
<reference evidence="7 8" key="1">
    <citation type="journal article" date="2016" name="J. Microbiol.">
        <title>Dankookia rubra gen. nov., sp. nov., an alphaproteobacterium isolated from sediment of a shallow stream.</title>
        <authorList>
            <person name="Kim W.H."/>
            <person name="Kim D.H."/>
            <person name="Kang K."/>
            <person name="Ahn T.Y."/>
        </authorList>
    </citation>
    <scope>NUCLEOTIDE SEQUENCE [LARGE SCALE GENOMIC DNA]</scope>
    <source>
        <strain evidence="7 8">JCM30602</strain>
    </source>
</reference>
<accession>A0A4R5QD64</accession>
<evidence type="ECO:0000256" key="3">
    <source>
        <dbReference type="ARBA" id="ARBA00023004"/>
    </source>
</evidence>
<dbReference type="EMBL" id="SMSJ01000035">
    <property type="protein sequence ID" value="TDH60558.1"/>
    <property type="molecule type" value="Genomic_DNA"/>
</dbReference>
<keyword evidence="2 4" id="KW-0479">Metal-binding</keyword>
<dbReference type="GO" id="GO:0009055">
    <property type="term" value="F:electron transfer activity"/>
    <property type="evidence" value="ECO:0007669"/>
    <property type="project" value="InterPro"/>
</dbReference>
<name>A0A4R5QD64_9PROT</name>
<dbReference type="PROSITE" id="PS51007">
    <property type="entry name" value="CYTC"/>
    <property type="match status" value="1"/>
</dbReference>
<dbReference type="OrthoDB" id="335174at2"/>
<protein>
    <submittedName>
        <fullName evidence="7">Cytochrome c</fullName>
    </submittedName>
</protein>
<dbReference type="SUPFAM" id="SSF46626">
    <property type="entry name" value="Cytochrome c"/>
    <property type="match status" value="1"/>
</dbReference>
<dbReference type="Gene3D" id="1.10.760.10">
    <property type="entry name" value="Cytochrome c-like domain"/>
    <property type="match status" value="1"/>
</dbReference>
<evidence type="ECO:0000259" key="6">
    <source>
        <dbReference type="PROSITE" id="PS51007"/>
    </source>
</evidence>
<evidence type="ECO:0000256" key="5">
    <source>
        <dbReference type="SAM" id="MobiDB-lite"/>
    </source>
</evidence>
<evidence type="ECO:0000313" key="8">
    <source>
        <dbReference type="Proteomes" id="UP000295096"/>
    </source>
</evidence>
<evidence type="ECO:0000256" key="1">
    <source>
        <dbReference type="ARBA" id="ARBA00022617"/>
    </source>
</evidence>
<feature type="region of interest" description="Disordered" evidence="5">
    <location>
        <begin position="35"/>
        <end position="72"/>
    </location>
</feature>
<proteinExistence type="predicted"/>
<evidence type="ECO:0000256" key="2">
    <source>
        <dbReference type="ARBA" id="ARBA00022723"/>
    </source>
</evidence>
<organism evidence="7 8">
    <name type="scientific">Dankookia rubra</name>
    <dbReference type="NCBI Taxonomy" id="1442381"/>
    <lineage>
        <taxon>Bacteria</taxon>
        <taxon>Pseudomonadati</taxon>
        <taxon>Pseudomonadota</taxon>
        <taxon>Alphaproteobacteria</taxon>
        <taxon>Acetobacterales</taxon>
        <taxon>Roseomonadaceae</taxon>
        <taxon>Dankookia</taxon>
    </lineage>
</organism>
<evidence type="ECO:0000256" key="4">
    <source>
        <dbReference type="PROSITE-ProRule" id="PRU00433"/>
    </source>
</evidence>
<comment type="caution">
    <text evidence="7">The sequence shown here is derived from an EMBL/GenBank/DDBJ whole genome shotgun (WGS) entry which is preliminary data.</text>
</comment>
<dbReference type="InterPro" id="IPR036909">
    <property type="entry name" value="Cyt_c-like_dom_sf"/>
</dbReference>
<dbReference type="Proteomes" id="UP000295096">
    <property type="component" value="Unassembled WGS sequence"/>
</dbReference>
<sequence length="230" mass="22593">MRCTTPGAACWRRHACRARCSSGRWGCSSSPITGCSTPSRGTGRPGTGWRASPRRSTSADARGAGAMPGPSLARRAAGPGAALAALGCGAGLVVAGLGLTRSAPALDAAAVARGAATYAAHCTECHGVPGGPAPPLDAGGHAWRHADEELAGIIALGIGGPGRQGVAMPGFAGQLGPDGIADLVAYLKSTWPAELRRRQAALGPGGAADLRALLADPSATLPGTCLAAPP</sequence>
<dbReference type="Pfam" id="PF13442">
    <property type="entry name" value="Cytochrome_CBB3"/>
    <property type="match status" value="1"/>
</dbReference>
<dbReference type="InterPro" id="IPR009056">
    <property type="entry name" value="Cyt_c-like_dom"/>
</dbReference>
<keyword evidence="3 4" id="KW-0408">Iron</keyword>
<dbReference type="GO" id="GO:0046872">
    <property type="term" value="F:metal ion binding"/>
    <property type="evidence" value="ECO:0007669"/>
    <property type="project" value="UniProtKB-KW"/>
</dbReference>
<keyword evidence="1 4" id="KW-0349">Heme</keyword>
<keyword evidence="8" id="KW-1185">Reference proteome</keyword>
<feature type="domain" description="Cytochrome c" evidence="6">
    <location>
        <begin position="109"/>
        <end position="191"/>
    </location>
</feature>